<dbReference type="RefSeq" id="WP_088412263.1">
    <property type="nucleotide sequence ID" value="NZ_CP053818.1"/>
</dbReference>
<accession>A0A395TZ21</accession>
<dbReference type="Proteomes" id="UP000266701">
    <property type="component" value="Unassembled WGS sequence"/>
</dbReference>
<organism evidence="1 2">
    <name type="scientific">Vibrio cholerae</name>
    <dbReference type="NCBI Taxonomy" id="666"/>
    <lineage>
        <taxon>Bacteria</taxon>
        <taxon>Pseudomonadati</taxon>
        <taxon>Pseudomonadota</taxon>
        <taxon>Gammaproteobacteria</taxon>
        <taxon>Vibrionales</taxon>
        <taxon>Vibrionaceae</taxon>
        <taxon>Vibrio</taxon>
    </lineage>
</organism>
<comment type="caution">
    <text evidence="1">The sequence shown here is derived from an EMBL/GenBank/DDBJ whole genome shotgun (WGS) entry which is preliminary data.</text>
</comment>
<sequence length="104" mass="12362">MFRKREPVDELLLPSLPASYNDADKEWIQDVLTKMPRQTWAALCSEYSKIFNDKLNDETLPKVRRENVARKQANEWLRAKQRRYLEIMAKREANSILHAKSNPF</sequence>
<dbReference type="AlphaFoldDB" id="A0A395TZ21"/>
<dbReference type="EMBL" id="MCBA01000067">
    <property type="protein sequence ID" value="RGP89860.1"/>
    <property type="molecule type" value="Genomic_DNA"/>
</dbReference>
<gene>
    <name evidence="1" type="ORF">BC353_09875</name>
</gene>
<reference evidence="1 2" key="1">
    <citation type="journal article" date="2017" name="Emerg. Infect. Dis.">
        <title>Carbapenemase VCC-1-Producing Vibrio cholerae in Coastal Waters of Germany.</title>
        <authorList>
            <person name="Hammerl J.A."/>
            <person name="Jackel C."/>
            <person name="Bortolaia V."/>
            <person name="Schwartz K."/>
            <person name="Bier N."/>
            <person name="Hendriksen R.S."/>
            <person name="Guerra B."/>
            <person name="Strauch E."/>
        </authorList>
    </citation>
    <scope>NUCLEOTIDE SEQUENCE [LARGE SCALE GENOMIC DNA]</scope>
    <source>
        <strain evidence="1 2">VN-2825</strain>
    </source>
</reference>
<name>A0A395TZ21_VIBCL</name>
<protein>
    <submittedName>
        <fullName evidence="1">Uncharacterized protein</fullName>
    </submittedName>
</protein>
<evidence type="ECO:0000313" key="1">
    <source>
        <dbReference type="EMBL" id="RGP89860.1"/>
    </source>
</evidence>
<evidence type="ECO:0000313" key="2">
    <source>
        <dbReference type="Proteomes" id="UP000266701"/>
    </source>
</evidence>
<proteinExistence type="predicted"/>